<feature type="transmembrane region" description="Helical" evidence="2">
    <location>
        <begin position="159"/>
        <end position="186"/>
    </location>
</feature>
<evidence type="ECO:0000256" key="2">
    <source>
        <dbReference type="SAM" id="Phobius"/>
    </source>
</evidence>
<reference evidence="3 4" key="1">
    <citation type="journal article" date="2019" name="Int. J. Syst. Evol. Microbiol.">
        <title>The Global Catalogue of Microorganisms (GCM) 10K type strain sequencing project: providing services to taxonomists for standard genome sequencing and annotation.</title>
        <authorList>
            <consortium name="The Broad Institute Genomics Platform"/>
            <consortium name="The Broad Institute Genome Sequencing Center for Infectious Disease"/>
            <person name="Wu L."/>
            <person name="Ma J."/>
        </authorList>
    </citation>
    <scope>NUCLEOTIDE SEQUENCE [LARGE SCALE GENOMIC DNA]</scope>
    <source>
        <strain evidence="3 4">JCM 10303</strain>
    </source>
</reference>
<evidence type="ECO:0000313" key="3">
    <source>
        <dbReference type="EMBL" id="GAA0523192.1"/>
    </source>
</evidence>
<keyword evidence="2" id="KW-1133">Transmembrane helix</keyword>
<protein>
    <submittedName>
        <fullName evidence="3">Uncharacterized protein</fullName>
    </submittedName>
</protein>
<keyword evidence="2" id="KW-0472">Membrane</keyword>
<feature type="transmembrane region" description="Helical" evidence="2">
    <location>
        <begin position="126"/>
        <end position="147"/>
    </location>
</feature>
<proteinExistence type="predicted"/>
<name>A0ABN1CPE4_SACER</name>
<feature type="transmembrane region" description="Helical" evidence="2">
    <location>
        <begin position="198"/>
        <end position="219"/>
    </location>
</feature>
<dbReference type="RefSeq" id="WP_009943285.1">
    <property type="nucleotide sequence ID" value="NZ_BAAAGS010000012.1"/>
</dbReference>
<evidence type="ECO:0000313" key="4">
    <source>
        <dbReference type="Proteomes" id="UP001500729"/>
    </source>
</evidence>
<feature type="transmembrane region" description="Helical" evidence="2">
    <location>
        <begin position="84"/>
        <end position="106"/>
    </location>
</feature>
<accession>A0ABN1CPE4</accession>
<sequence length="227" mass="23545">MSTPQPPYGQPQQPGPGYPPQAPPPGPPPQAPPGYQQQPPAGYPQQPPPGQQPGYPQQPYGAPQQYGQQPQFGAPPPGKPSPGLVLATAIVDIAAGIYALVMGVLLGLKSLDGWTDPEFLSVPGELLSTLAALILLAAGGVLGFGAVQLLQKKRAGVRFTWLGGALALLSFPVDWAGSIVGTMTLAPQIMSFEHVIDIIRPISIVTVLAGAVVLVLGLLPQLKRSVQ</sequence>
<keyword evidence="2" id="KW-0812">Transmembrane</keyword>
<dbReference type="EMBL" id="BAAAGS010000012">
    <property type="protein sequence ID" value="GAA0523192.1"/>
    <property type="molecule type" value="Genomic_DNA"/>
</dbReference>
<comment type="caution">
    <text evidence="3">The sequence shown here is derived from an EMBL/GenBank/DDBJ whole genome shotgun (WGS) entry which is preliminary data.</text>
</comment>
<feature type="compositionally biased region" description="Pro residues" evidence="1">
    <location>
        <begin position="1"/>
        <end position="32"/>
    </location>
</feature>
<dbReference type="Proteomes" id="UP001500729">
    <property type="component" value="Unassembled WGS sequence"/>
</dbReference>
<feature type="compositionally biased region" description="Pro residues" evidence="1">
    <location>
        <begin position="41"/>
        <end position="51"/>
    </location>
</feature>
<gene>
    <name evidence="3" type="ORF">GCM10009533_23010</name>
</gene>
<feature type="region of interest" description="Disordered" evidence="1">
    <location>
        <begin position="1"/>
        <end position="79"/>
    </location>
</feature>
<feature type="compositionally biased region" description="Low complexity" evidence="1">
    <location>
        <begin position="52"/>
        <end position="72"/>
    </location>
</feature>
<evidence type="ECO:0000256" key="1">
    <source>
        <dbReference type="SAM" id="MobiDB-lite"/>
    </source>
</evidence>
<organism evidence="3 4">
    <name type="scientific">Saccharopolyspora erythraea</name>
    <name type="common">Streptomyces erythraeus</name>
    <dbReference type="NCBI Taxonomy" id="1836"/>
    <lineage>
        <taxon>Bacteria</taxon>
        <taxon>Bacillati</taxon>
        <taxon>Actinomycetota</taxon>
        <taxon>Actinomycetes</taxon>
        <taxon>Pseudonocardiales</taxon>
        <taxon>Pseudonocardiaceae</taxon>
        <taxon>Saccharopolyspora</taxon>
    </lineage>
</organism>
<keyword evidence="4" id="KW-1185">Reference proteome</keyword>